<protein>
    <submittedName>
        <fullName evidence="2">Uncharacterized protein</fullName>
    </submittedName>
</protein>
<proteinExistence type="predicted"/>
<evidence type="ECO:0000313" key="2">
    <source>
        <dbReference type="EMBL" id="KKK53320.1"/>
    </source>
</evidence>
<comment type="caution">
    <text evidence="2">The sequence shown here is derived from an EMBL/GenBank/DDBJ whole genome shotgun (WGS) entry which is preliminary data.</text>
</comment>
<organism evidence="2">
    <name type="scientific">marine sediment metagenome</name>
    <dbReference type="NCBI Taxonomy" id="412755"/>
    <lineage>
        <taxon>unclassified sequences</taxon>
        <taxon>metagenomes</taxon>
        <taxon>ecological metagenomes</taxon>
    </lineage>
</organism>
<sequence length="157" mass="16969">PNSLIFNVDGKRESAVLGPYIYGDGRIDRDEDGQPTGDLKLIIPFKESKGDLRLQLPNGWCLYIKEDGETFIQKEGADPTTVPTLANSQIYLGANGSIKFSGGGHFISHDTHKHGYKHLHTTGNMGIPIPPLTPADHIGAGQDVDATTDNTTKTEAE</sequence>
<accession>A0A0F8WXZ5</accession>
<evidence type="ECO:0000256" key="1">
    <source>
        <dbReference type="SAM" id="MobiDB-lite"/>
    </source>
</evidence>
<reference evidence="2" key="1">
    <citation type="journal article" date="2015" name="Nature">
        <title>Complex archaea that bridge the gap between prokaryotes and eukaryotes.</title>
        <authorList>
            <person name="Spang A."/>
            <person name="Saw J.H."/>
            <person name="Jorgensen S.L."/>
            <person name="Zaremba-Niedzwiedzka K."/>
            <person name="Martijn J."/>
            <person name="Lind A.E."/>
            <person name="van Eijk R."/>
            <person name="Schleper C."/>
            <person name="Guy L."/>
            <person name="Ettema T.J."/>
        </authorList>
    </citation>
    <scope>NUCLEOTIDE SEQUENCE</scope>
</reference>
<dbReference type="AlphaFoldDB" id="A0A0F8WXZ5"/>
<dbReference type="EMBL" id="LAZR01066568">
    <property type="protein sequence ID" value="KKK53320.1"/>
    <property type="molecule type" value="Genomic_DNA"/>
</dbReference>
<name>A0A0F8WXZ5_9ZZZZ</name>
<feature type="region of interest" description="Disordered" evidence="1">
    <location>
        <begin position="136"/>
        <end position="157"/>
    </location>
</feature>
<feature type="non-terminal residue" evidence="2">
    <location>
        <position position="1"/>
    </location>
</feature>
<gene>
    <name evidence="2" type="ORF">LCGC14_3095960</name>
</gene>